<dbReference type="Proteomes" id="UP000315399">
    <property type="component" value="Unassembled WGS sequence"/>
</dbReference>
<evidence type="ECO:0000313" key="3">
    <source>
        <dbReference type="Proteomes" id="UP000315399"/>
    </source>
</evidence>
<gene>
    <name evidence="2" type="ORF">DSO08_00380</name>
</gene>
<dbReference type="EMBL" id="QNVH01000002">
    <property type="protein sequence ID" value="TDA40132.1"/>
    <property type="molecule type" value="Genomic_DNA"/>
</dbReference>
<accession>A0A523BGY7</accession>
<protein>
    <recommendedName>
        <fullName evidence="4">DUF5320 domain-containing protein</fullName>
    </recommendedName>
</protein>
<keyword evidence="1" id="KW-0175">Coiled coil</keyword>
<feature type="coiled-coil region" evidence="1">
    <location>
        <begin position="31"/>
        <end position="58"/>
    </location>
</feature>
<sequence>MWRWDYCHCHGPCRCGFGPHAYGFWRRAPALEELEATREWLRRELEYVENEIERLKGEKKKQES</sequence>
<reference evidence="2 3" key="1">
    <citation type="journal article" date="2019" name="Nat. Microbiol.">
        <title>Expanding anaerobic alkane metabolism in the domain of Archaea.</title>
        <authorList>
            <person name="Wang Y."/>
            <person name="Wegener G."/>
            <person name="Hou J."/>
            <person name="Wang F."/>
            <person name="Xiao X."/>
        </authorList>
    </citation>
    <scope>NUCLEOTIDE SEQUENCE [LARGE SCALE GENOMIC DNA]</scope>
    <source>
        <strain evidence="2">WYZ-LMO10</strain>
    </source>
</reference>
<organism evidence="2 3">
    <name type="scientific">Thermoproteota archaeon</name>
    <dbReference type="NCBI Taxonomy" id="2056631"/>
    <lineage>
        <taxon>Archaea</taxon>
        <taxon>Thermoproteota</taxon>
    </lineage>
</organism>
<evidence type="ECO:0000256" key="1">
    <source>
        <dbReference type="SAM" id="Coils"/>
    </source>
</evidence>
<name>A0A523BGY7_9CREN</name>
<proteinExistence type="predicted"/>
<dbReference type="AlphaFoldDB" id="A0A523BGY7"/>
<evidence type="ECO:0000313" key="2">
    <source>
        <dbReference type="EMBL" id="TDA40132.1"/>
    </source>
</evidence>
<evidence type="ECO:0008006" key="4">
    <source>
        <dbReference type="Google" id="ProtNLM"/>
    </source>
</evidence>
<comment type="caution">
    <text evidence="2">The sequence shown here is derived from an EMBL/GenBank/DDBJ whole genome shotgun (WGS) entry which is preliminary data.</text>
</comment>